<keyword evidence="5" id="KW-0539">Nucleus</keyword>
<dbReference type="GO" id="GO:0005730">
    <property type="term" value="C:nucleolus"/>
    <property type="evidence" value="ECO:0007669"/>
    <property type="project" value="UniProtKB-SubCell"/>
</dbReference>
<dbReference type="AlphaFoldDB" id="A0AAN9AGN0"/>
<evidence type="ECO:0000256" key="1">
    <source>
        <dbReference type="ARBA" id="ARBA00004604"/>
    </source>
</evidence>
<comment type="similarity">
    <text evidence="2">Belongs to the RRP17 family.</text>
</comment>
<evidence type="ECO:0000313" key="8">
    <source>
        <dbReference type="EMBL" id="KAK7086532.1"/>
    </source>
</evidence>
<evidence type="ECO:0000256" key="3">
    <source>
        <dbReference type="ARBA" id="ARBA00015520"/>
    </source>
</evidence>
<dbReference type="EMBL" id="JAXCGZ010000156">
    <property type="protein sequence ID" value="KAK7086532.1"/>
    <property type="molecule type" value="Genomic_DNA"/>
</dbReference>
<dbReference type="InterPro" id="IPR019186">
    <property type="entry name" value="Nucleolar_protein_12"/>
</dbReference>
<organism evidence="8 9">
    <name type="scientific">Halocaridina rubra</name>
    <name type="common">Hawaiian red shrimp</name>
    <dbReference type="NCBI Taxonomy" id="373956"/>
    <lineage>
        <taxon>Eukaryota</taxon>
        <taxon>Metazoa</taxon>
        <taxon>Ecdysozoa</taxon>
        <taxon>Arthropoda</taxon>
        <taxon>Crustacea</taxon>
        <taxon>Multicrustacea</taxon>
        <taxon>Malacostraca</taxon>
        <taxon>Eumalacostraca</taxon>
        <taxon>Eucarida</taxon>
        <taxon>Decapoda</taxon>
        <taxon>Pleocyemata</taxon>
        <taxon>Caridea</taxon>
        <taxon>Atyoidea</taxon>
        <taxon>Atyidae</taxon>
        <taxon>Halocaridina</taxon>
    </lineage>
</organism>
<feature type="compositionally biased region" description="Basic and acidic residues" evidence="7">
    <location>
        <begin position="129"/>
        <end position="143"/>
    </location>
</feature>
<proteinExistence type="inferred from homology"/>
<evidence type="ECO:0000256" key="2">
    <source>
        <dbReference type="ARBA" id="ARBA00007175"/>
    </source>
</evidence>
<dbReference type="PANTHER" id="PTHR14577:SF0">
    <property type="entry name" value="NUCLEOLAR PROTEIN 12"/>
    <property type="match status" value="1"/>
</dbReference>
<feature type="compositionally biased region" description="Basic and acidic residues" evidence="7">
    <location>
        <begin position="191"/>
        <end position="203"/>
    </location>
</feature>
<feature type="compositionally biased region" description="Basic residues" evidence="7">
    <location>
        <begin position="8"/>
        <end position="32"/>
    </location>
</feature>
<feature type="region of interest" description="Disordered" evidence="7">
    <location>
        <begin position="122"/>
        <end position="154"/>
    </location>
</feature>
<comment type="subcellular location">
    <subcellularLocation>
        <location evidence="1">Nucleus</location>
        <location evidence="1">Nucleolus</location>
    </subcellularLocation>
</comment>
<gene>
    <name evidence="8" type="ORF">SK128_001239</name>
</gene>
<comment type="caution">
    <text evidence="8">The sequence shown here is derived from an EMBL/GenBank/DDBJ whole genome shotgun (WGS) entry which is preliminary data.</text>
</comment>
<feature type="region of interest" description="Disordered" evidence="7">
    <location>
        <begin position="1"/>
        <end position="32"/>
    </location>
</feature>
<dbReference type="PANTHER" id="PTHR14577">
    <property type="entry name" value="NUCLEOLAR PROTEIN 12"/>
    <property type="match status" value="1"/>
</dbReference>
<evidence type="ECO:0000256" key="6">
    <source>
        <dbReference type="SAM" id="Coils"/>
    </source>
</evidence>
<feature type="region of interest" description="Disordered" evidence="7">
    <location>
        <begin position="183"/>
        <end position="224"/>
    </location>
</feature>
<dbReference type="Pfam" id="PF09805">
    <property type="entry name" value="Nop25"/>
    <property type="match status" value="1"/>
</dbReference>
<sequence length="224" mass="26926">MGPNVAQSRKKWKPLKKKEKKKHIKPLNRQHKLHIKFDAADRKDYLKGFQKRKQERREKAQQKIEEDLKNEMKKIRSERREMMRKMIYEGYEDMFDEEEVEENKNVTITKCGMARVEISEMDLTLTAHPDSKKLQEESYEKQKGNTNSSGDDIPIYTKEKLEELGIFNKKDLQRSWKQSAARTLKANKLMQRRETRHARDQRKGQRKTFNKKKKMKKSKSRGKK</sequence>
<keyword evidence="4 6" id="KW-0175">Coiled coil</keyword>
<name>A0AAN9AGN0_HALRR</name>
<evidence type="ECO:0000256" key="5">
    <source>
        <dbReference type="ARBA" id="ARBA00023242"/>
    </source>
</evidence>
<feature type="compositionally biased region" description="Basic residues" evidence="7">
    <location>
        <begin position="204"/>
        <end position="224"/>
    </location>
</feature>
<dbReference type="GO" id="GO:0019843">
    <property type="term" value="F:rRNA binding"/>
    <property type="evidence" value="ECO:0007669"/>
    <property type="project" value="TreeGrafter"/>
</dbReference>
<reference evidence="8 9" key="1">
    <citation type="submission" date="2023-11" db="EMBL/GenBank/DDBJ databases">
        <title>Halocaridina rubra genome assembly.</title>
        <authorList>
            <person name="Smith C."/>
        </authorList>
    </citation>
    <scope>NUCLEOTIDE SEQUENCE [LARGE SCALE GENOMIC DNA]</scope>
    <source>
        <strain evidence="8">EP-1</strain>
        <tissue evidence="8">Whole</tissue>
    </source>
</reference>
<dbReference type="Proteomes" id="UP001381693">
    <property type="component" value="Unassembled WGS sequence"/>
</dbReference>
<protein>
    <recommendedName>
        <fullName evidence="3">Nucleolar protein 12</fullName>
    </recommendedName>
</protein>
<feature type="coiled-coil region" evidence="6">
    <location>
        <begin position="50"/>
        <end position="85"/>
    </location>
</feature>
<accession>A0AAN9AGN0</accession>
<evidence type="ECO:0000256" key="4">
    <source>
        <dbReference type="ARBA" id="ARBA00023054"/>
    </source>
</evidence>
<evidence type="ECO:0000313" key="9">
    <source>
        <dbReference type="Proteomes" id="UP001381693"/>
    </source>
</evidence>
<keyword evidence="9" id="KW-1185">Reference proteome</keyword>
<evidence type="ECO:0000256" key="7">
    <source>
        <dbReference type="SAM" id="MobiDB-lite"/>
    </source>
</evidence>